<evidence type="ECO:0000313" key="2">
    <source>
        <dbReference type="EMBL" id="KAJ3649727.1"/>
    </source>
</evidence>
<evidence type="ECO:0000256" key="1">
    <source>
        <dbReference type="SAM" id="SignalP"/>
    </source>
</evidence>
<dbReference type="Proteomes" id="UP001168821">
    <property type="component" value="Unassembled WGS sequence"/>
</dbReference>
<dbReference type="EMBL" id="JALNTZ010000006">
    <property type="protein sequence ID" value="KAJ3649727.1"/>
    <property type="molecule type" value="Genomic_DNA"/>
</dbReference>
<evidence type="ECO:0000313" key="3">
    <source>
        <dbReference type="Proteomes" id="UP001168821"/>
    </source>
</evidence>
<proteinExistence type="predicted"/>
<keyword evidence="1" id="KW-0732">Signal</keyword>
<sequence>MKTAVFLLFVSVLIVAATAFPTFDQLAHPSSERFRRAVPQPKPDLEGSESVYVAYPYYYPYYWGHIIGK</sequence>
<gene>
    <name evidence="2" type="ORF">Zmor_021452</name>
</gene>
<feature type="signal peptide" evidence="1">
    <location>
        <begin position="1"/>
        <end position="19"/>
    </location>
</feature>
<protein>
    <submittedName>
        <fullName evidence="2">Uncharacterized protein</fullName>
    </submittedName>
</protein>
<name>A0AA38I5R8_9CUCU</name>
<reference evidence="2" key="1">
    <citation type="journal article" date="2023" name="G3 (Bethesda)">
        <title>Whole genome assemblies of Zophobas morio and Tenebrio molitor.</title>
        <authorList>
            <person name="Kaur S."/>
            <person name="Stinson S.A."/>
            <person name="diCenzo G.C."/>
        </authorList>
    </citation>
    <scope>NUCLEOTIDE SEQUENCE</scope>
    <source>
        <strain evidence="2">QUZm001</strain>
    </source>
</reference>
<comment type="caution">
    <text evidence="2">The sequence shown here is derived from an EMBL/GenBank/DDBJ whole genome shotgun (WGS) entry which is preliminary data.</text>
</comment>
<feature type="chain" id="PRO_5041380081" evidence="1">
    <location>
        <begin position="20"/>
        <end position="69"/>
    </location>
</feature>
<keyword evidence="3" id="KW-1185">Reference proteome</keyword>
<accession>A0AA38I5R8</accession>
<organism evidence="2 3">
    <name type="scientific">Zophobas morio</name>
    <dbReference type="NCBI Taxonomy" id="2755281"/>
    <lineage>
        <taxon>Eukaryota</taxon>
        <taxon>Metazoa</taxon>
        <taxon>Ecdysozoa</taxon>
        <taxon>Arthropoda</taxon>
        <taxon>Hexapoda</taxon>
        <taxon>Insecta</taxon>
        <taxon>Pterygota</taxon>
        <taxon>Neoptera</taxon>
        <taxon>Endopterygota</taxon>
        <taxon>Coleoptera</taxon>
        <taxon>Polyphaga</taxon>
        <taxon>Cucujiformia</taxon>
        <taxon>Tenebrionidae</taxon>
        <taxon>Zophobas</taxon>
    </lineage>
</organism>
<dbReference type="AlphaFoldDB" id="A0AA38I5R8"/>